<name>A0A8C3HGT4_CHRPI</name>
<organism evidence="1 2">
    <name type="scientific">Chrysemys picta bellii</name>
    <name type="common">Western painted turtle</name>
    <name type="synonym">Emys bellii</name>
    <dbReference type="NCBI Taxonomy" id="8478"/>
    <lineage>
        <taxon>Eukaryota</taxon>
        <taxon>Metazoa</taxon>
        <taxon>Chordata</taxon>
        <taxon>Craniata</taxon>
        <taxon>Vertebrata</taxon>
        <taxon>Euteleostomi</taxon>
        <taxon>Archelosauria</taxon>
        <taxon>Testudinata</taxon>
        <taxon>Testudines</taxon>
        <taxon>Cryptodira</taxon>
        <taxon>Durocryptodira</taxon>
        <taxon>Testudinoidea</taxon>
        <taxon>Emydidae</taxon>
        <taxon>Chrysemys</taxon>
    </lineage>
</organism>
<dbReference type="AlphaFoldDB" id="A0A8C3HGT4"/>
<keyword evidence="2" id="KW-1185">Reference proteome</keyword>
<evidence type="ECO:0000313" key="2">
    <source>
        <dbReference type="Proteomes" id="UP000694380"/>
    </source>
</evidence>
<evidence type="ECO:0000313" key="1">
    <source>
        <dbReference type="Ensembl" id="ENSCPBP00000017982.1"/>
    </source>
</evidence>
<reference evidence="1" key="1">
    <citation type="submission" date="2025-08" db="UniProtKB">
        <authorList>
            <consortium name="Ensembl"/>
        </authorList>
    </citation>
    <scope>IDENTIFICATION</scope>
</reference>
<reference evidence="1" key="2">
    <citation type="submission" date="2025-09" db="UniProtKB">
        <authorList>
            <consortium name="Ensembl"/>
        </authorList>
    </citation>
    <scope>IDENTIFICATION</scope>
</reference>
<dbReference type="Proteomes" id="UP000694380">
    <property type="component" value="Unplaced"/>
</dbReference>
<proteinExistence type="predicted"/>
<dbReference type="SUPFAM" id="SSF52047">
    <property type="entry name" value="RNI-like"/>
    <property type="match status" value="1"/>
</dbReference>
<accession>A0A8C3HGT4</accession>
<dbReference type="InterPro" id="IPR032675">
    <property type="entry name" value="LRR_dom_sf"/>
</dbReference>
<protein>
    <submittedName>
        <fullName evidence="1">Uncharacterized protein</fullName>
    </submittedName>
</protein>
<dbReference type="Gene3D" id="3.80.10.10">
    <property type="entry name" value="Ribonuclease Inhibitor"/>
    <property type="match status" value="1"/>
</dbReference>
<dbReference type="Ensembl" id="ENSCPBT00000021252.1">
    <property type="protein sequence ID" value="ENSCPBP00000017982.1"/>
    <property type="gene ID" value="ENSCPBG00000013153.1"/>
</dbReference>
<sequence>MKIHFLLVQASNIGTVPIKSGHLATLLSVHCAHLHLCRVWDCHLTDACCGDLSSLLSTNQSLRELNLSSNKLSYSGCPVARSSWDHCEDFENSE</sequence>